<protein>
    <submittedName>
        <fullName evidence="2">Uncharacterized protein</fullName>
    </submittedName>
</protein>
<dbReference type="AlphaFoldDB" id="A0A2C6KHX0"/>
<dbReference type="EMBL" id="MIGC01006860">
    <property type="protein sequence ID" value="PHJ15993.1"/>
    <property type="molecule type" value="Genomic_DNA"/>
</dbReference>
<accession>A0A2C6KHX0</accession>
<feature type="compositionally biased region" description="Basic and acidic residues" evidence="1">
    <location>
        <begin position="119"/>
        <end position="135"/>
    </location>
</feature>
<evidence type="ECO:0000313" key="3">
    <source>
        <dbReference type="Proteomes" id="UP000221165"/>
    </source>
</evidence>
<name>A0A2C6KHX0_9APIC</name>
<feature type="region of interest" description="Disordered" evidence="1">
    <location>
        <begin position="102"/>
        <end position="135"/>
    </location>
</feature>
<comment type="caution">
    <text evidence="2">The sequence shown here is derived from an EMBL/GenBank/DDBJ whole genome shotgun (WGS) entry which is preliminary data.</text>
</comment>
<evidence type="ECO:0000313" key="2">
    <source>
        <dbReference type="EMBL" id="PHJ15993.1"/>
    </source>
</evidence>
<feature type="non-terminal residue" evidence="2">
    <location>
        <position position="213"/>
    </location>
</feature>
<gene>
    <name evidence="2" type="ORF">CSUI_010194</name>
</gene>
<evidence type="ECO:0000256" key="1">
    <source>
        <dbReference type="SAM" id="MobiDB-lite"/>
    </source>
</evidence>
<dbReference type="RefSeq" id="XP_067917725.1">
    <property type="nucleotide sequence ID" value="XM_068070299.1"/>
</dbReference>
<dbReference type="GeneID" id="94433510"/>
<keyword evidence="3" id="KW-1185">Reference proteome</keyword>
<proteinExistence type="predicted"/>
<sequence length="213" mass="23930">MNSPRRALASTTDSQNFFSSVRTASHQQRLLHGVGDIFSSPGDFSCPRKRPLACPLFASSHTFSSSSSFPYSRRIAAREKEGQDRCPRRLFSTIRDGAVLPSTLGEKEESPDLQGRRATCGDEKTGGRLEERPSAGEALRKKDALWSCYLEGEEADKELKKLFRDSPYSRVVQGLEGEKNFQIFIGNATREKSQSLLSPWHDVPLIAHQERRR</sequence>
<organism evidence="2 3">
    <name type="scientific">Cystoisospora suis</name>
    <dbReference type="NCBI Taxonomy" id="483139"/>
    <lineage>
        <taxon>Eukaryota</taxon>
        <taxon>Sar</taxon>
        <taxon>Alveolata</taxon>
        <taxon>Apicomplexa</taxon>
        <taxon>Conoidasida</taxon>
        <taxon>Coccidia</taxon>
        <taxon>Eucoccidiorida</taxon>
        <taxon>Eimeriorina</taxon>
        <taxon>Sarcocystidae</taxon>
        <taxon>Cystoisospora</taxon>
    </lineage>
</organism>
<dbReference type="VEuPathDB" id="ToxoDB:CSUI_010194"/>
<reference evidence="2 3" key="1">
    <citation type="journal article" date="2017" name="Int. J. Parasitol.">
        <title>The genome of the protozoan parasite Cystoisospora suis and a reverse vaccinology approach to identify vaccine candidates.</title>
        <authorList>
            <person name="Palmieri N."/>
            <person name="Shrestha A."/>
            <person name="Ruttkowski B."/>
            <person name="Beck T."/>
            <person name="Vogl C."/>
            <person name="Tomley F."/>
            <person name="Blake D.P."/>
            <person name="Joachim A."/>
        </authorList>
    </citation>
    <scope>NUCLEOTIDE SEQUENCE [LARGE SCALE GENOMIC DNA]</scope>
    <source>
        <strain evidence="2 3">Wien I</strain>
    </source>
</reference>
<dbReference type="Proteomes" id="UP000221165">
    <property type="component" value="Unassembled WGS sequence"/>
</dbReference>